<organism evidence="9 10">
    <name type="scientific">Sphingobacterium olei</name>
    <dbReference type="NCBI Taxonomy" id="2571155"/>
    <lineage>
        <taxon>Bacteria</taxon>
        <taxon>Pseudomonadati</taxon>
        <taxon>Bacteroidota</taxon>
        <taxon>Sphingobacteriia</taxon>
        <taxon>Sphingobacteriales</taxon>
        <taxon>Sphingobacteriaceae</taxon>
        <taxon>Sphingobacterium</taxon>
    </lineage>
</organism>
<dbReference type="RefSeq" id="WP_136900610.1">
    <property type="nucleotide sequence ID" value="NZ_SUME01000002.1"/>
</dbReference>
<dbReference type="OrthoDB" id="618454at2"/>
<dbReference type="InterPro" id="IPR012944">
    <property type="entry name" value="SusD_RagB_dom"/>
</dbReference>
<keyword evidence="5" id="KW-0998">Cell outer membrane</keyword>
<proteinExistence type="inferred from homology"/>
<feature type="domain" description="SusD-like N-terminal" evidence="8">
    <location>
        <begin position="41"/>
        <end position="226"/>
    </location>
</feature>
<dbReference type="PROSITE" id="PS51257">
    <property type="entry name" value="PROKAR_LIPOPROTEIN"/>
    <property type="match status" value="1"/>
</dbReference>
<dbReference type="Gene3D" id="1.25.40.390">
    <property type="match status" value="1"/>
</dbReference>
<dbReference type="GO" id="GO:0009279">
    <property type="term" value="C:cell outer membrane"/>
    <property type="evidence" value="ECO:0007669"/>
    <property type="project" value="UniProtKB-SubCell"/>
</dbReference>
<name>A0A4U0P4L6_9SPHI</name>
<evidence type="ECO:0000256" key="5">
    <source>
        <dbReference type="ARBA" id="ARBA00023237"/>
    </source>
</evidence>
<feature type="domain" description="RagB/SusD" evidence="7">
    <location>
        <begin position="350"/>
        <end position="474"/>
    </location>
</feature>
<gene>
    <name evidence="9" type="ORF">FAZ15_07145</name>
</gene>
<dbReference type="Pfam" id="PF14322">
    <property type="entry name" value="SusD-like_3"/>
    <property type="match status" value="1"/>
</dbReference>
<dbReference type="InterPro" id="IPR011990">
    <property type="entry name" value="TPR-like_helical_dom_sf"/>
</dbReference>
<dbReference type="Proteomes" id="UP000306808">
    <property type="component" value="Unassembled WGS sequence"/>
</dbReference>
<keyword evidence="4" id="KW-0472">Membrane</keyword>
<comment type="similarity">
    <text evidence="2">Belongs to the SusD family.</text>
</comment>
<sequence length="503" mass="56517">MKKRYIKSFSVLTAMLLLFAGCEKFLEQDVPGQYSEDDFYESDVDATQAVTAIYNFMAAHYNGTWGSVYFIKTLPSDEANAGGSGPGDQPGYQQINTYNFDATNESIRDVWRMCYYTIFRANKVINKVSPDNDLRKRLIAEAKVIRAYQYFELTSLWGDVPLVLDDVPATQYTSTGRQPRADVYAQVEQDCRDAIAVLPIRSGYAGGDRFRVTKGTAQALLGKVLLYQEKWQSAAAEFDNVITSNQYGLEPSIGHAFSRTGEFGKESIFEVSYASDRSYDWGNFPWDSRPISNIHIQLMGPRSDFYVKAPADSLVGGWGFITPKKKLWDAFIAAGDVDRRKNTVMSLSELRAAGGDWTSTNAYQFEGYFQRKYGTYASQSGAPVAELNYGNNWRLIRYSDVLLMAAEAYYRSNDEDRARTELNKVRLRANLPDITATGTALFESIVSERQLELAYEGARFPDLVRWGRASAELAAQGFIAGKHELMPIPDNEVRTGGLTQNNY</sequence>
<dbReference type="CDD" id="cd08977">
    <property type="entry name" value="SusD"/>
    <property type="match status" value="1"/>
</dbReference>
<feature type="chain" id="PRO_5020441434" evidence="6">
    <location>
        <begin position="21"/>
        <end position="503"/>
    </location>
</feature>
<evidence type="ECO:0000259" key="7">
    <source>
        <dbReference type="Pfam" id="PF07980"/>
    </source>
</evidence>
<comment type="subcellular location">
    <subcellularLocation>
        <location evidence="1">Cell outer membrane</location>
    </subcellularLocation>
</comment>
<dbReference type="InterPro" id="IPR033985">
    <property type="entry name" value="SusD-like_N"/>
</dbReference>
<reference evidence="9 10" key="1">
    <citation type="submission" date="2019-04" db="EMBL/GenBank/DDBJ databases">
        <title>Sphingobacterium olei sp. nov., isolated from oil-contaminated soil.</title>
        <authorList>
            <person name="Liu B."/>
        </authorList>
    </citation>
    <scope>NUCLEOTIDE SEQUENCE [LARGE SCALE GENOMIC DNA]</scope>
    <source>
        <strain evidence="9 10">HAL-9</strain>
    </source>
</reference>
<dbReference type="SUPFAM" id="SSF48452">
    <property type="entry name" value="TPR-like"/>
    <property type="match status" value="1"/>
</dbReference>
<feature type="signal peptide" evidence="6">
    <location>
        <begin position="1"/>
        <end position="20"/>
    </location>
</feature>
<comment type="caution">
    <text evidence="9">The sequence shown here is derived from an EMBL/GenBank/DDBJ whole genome shotgun (WGS) entry which is preliminary data.</text>
</comment>
<accession>A0A4U0P4L6</accession>
<evidence type="ECO:0000256" key="2">
    <source>
        <dbReference type="ARBA" id="ARBA00006275"/>
    </source>
</evidence>
<evidence type="ECO:0000313" key="9">
    <source>
        <dbReference type="EMBL" id="TJZ62273.1"/>
    </source>
</evidence>
<dbReference type="Pfam" id="PF07980">
    <property type="entry name" value="SusD_RagB"/>
    <property type="match status" value="1"/>
</dbReference>
<evidence type="ECO:0000256" key="1">
    <source>
        <dbReference type="ARBA" id="ARBA00004442"/>
    </source>
</evidence>
<evidence type="ECO:0000313" key="10">
    <source>
        <dbReference type="Proteomes" id="UP000306808"/>
    </source>
</evidence>
<keyword evidence="10" id="KW-1185">Reference proteome</keyword>
<evidence type="ECO:0000256" key="6">
    <source>
        <dbReference type="SAM" id="SignalP"/>
    </source>
</evidence>
<evidence type="ECO:0000256" key="4">
    <source>
        <dbReference type="ARBA" id="ARBA00023136"/>
    </source>
</evidence>
<dbReference type="EMBL" id="SUME01000002">
    <property type="protein sequence ID" value="TJZ62273.1"/>
    <property type="molecule type" value="Genomic_DNA"/>
</dbReference>
<dbReference type="AlphaFoldDB" id="A0A4U0P4L6"/>
<keyword evidence="3 6" id="KW-0732">Signal</keyword>
<evidence type="ECO:0000259" key="8">
    <source>
        <dbReference type="Pfam" id="PF14322"/>
    </source>
</evidence>
<evidence type="ECO:0000256" key="3">
    <source>
        <dbReference type="ARBA" id="ARBA00022729"/>
    </source>
</evidence>
<protein>
    <submittedName>
        <fullName evidence="9">RagB/SusD family nutrient uptake outer membrane protein</fullName>
    </submittedName>
</protein>